<feature type="compositionally biased region" description="Pro residues" evidence="2">
    <location>
        <begin position="58"/>
        <end position="68"/>
    </location>
</feature>
<sequence>MGHHHSSSFLSLSLLLIIQSAAATCRLRNHTVTLATPHPTITTPTPTPIPAPTITTPTPIPSPSPAPGPSGKATAPVSSGPGVGSIGSICKHTDYPDVCLRSILPYLEANGGLPLDPATAFHAEVIACQTEAKVAKSIAAKMAADPTTSSDTVECLQICIENYDDALDNIDKAVAALAKKDLGTVNTMLSAALTDFSTCDDAFGELPATDSPMASYDDKLNKLSSNLLAIVQDLLM</sequence>
<dbReference type="CDD" id="cd15800">
    <property type="entry name" value="PMEI-like_2"/>
    <property type="match status" value="1"/>
</dbReference>
<evidence type="ECO:0000313" key="5">
    <source>
        <dbReference type="EMBL" id="ERN02102.1"/>
    </source>
</evidence>
<dbReference type="FunFam" id="1.20.140.40:FF:000003">
    <property type="entry name" value="Invertase/pectin methylesterase inhibitor family protein"/>
    <property type="match status" value="1"/>
</dbReference>
<dbReference type="PANTHER" id="PTHR31080">
    <property type="entry name" value="PECTINESTERASE INHIBITOR-LIKE"/>
    <property type="match status" value="1"/>
</dbReference>
<feature type="domain" description="Pectinesterase inhibitor" evidence="4">
    <location>
        <begin position="81"/>
        <end position="230"/>
    </location>
</feature>
<gene>
    <name evidence="5" type="ORF">AMTR_s00045p00160800</name>
</gene>
<dbReference type="Pfam" id="PF04043">
    <property type="entry name" value="PMEI"/>
    <property type="match status" value="1"/>
</dbReference>
<dbReference type="SMART" id="SM00856">
    <property type="entry name" value="PMEI"/>
    <property type="match status" value="1"/>
</dbReference>
<dbReference type="OMA" id="NAMDTIP"/>
<dbReference type="Gramene" id="ERN02102">
    <property type="protein sequence ID" value="ERN02102"/>
    <property type="gene ID" value="AMTR_s00045p00160800"/>
</dbReference>
<dbReference type="OrthoDB" id="770764at2759"/>
<dbReference type="EMBL" id="KI394661">
    <property type="protein sequence ID" value="ERN02102.1"/>
    <property type="molecule type" value="Genomic_DNA"/>
</dbReference>
<feature type="region of interest" description="Disordered" evidence="2">
    <location>
        <begin position="36"/>
        <end position="78"/>
    </location>
</feature>
<dbReference type="STRING" id="13333.W1NWU1"/>
<evidence type="ECO:0000256" key="3">
    <source>
        <dbReference type="SAM" id="SignalP"/>
    </source>
</evidence>
<dbReference type="Proteomes" id="UP000017836">
    <property type="component" value="Unassembled WGS sequence"/>
</dbReference>
<name>W1NWU1_AMBTC</name>
<keyword evidence="1 3" id="KW-0732">Signal</keyword>
<dbReference type="InterPro" id="IPR006501">
    <property type="entry name" value="Pectinesterase_inhib_dom"/>
</dbReference>
<dbReference type="SUPFAM" id="SSF101148">
    <property type="entry name" value="Plant invertase/pectin methylesterase inhibitor"/>
    <property type="match status" value="1"/>
</dbReference>
<dbReference type="PANTHER" id="PTHR31080:SF274">
    <property type="entry name" value="PECTINESTERASE_PECTINESTERASE INHIBITOR 26"/>
    <property type="match status" value="1"/>
</dbReference>
<feature type="signal peptide" evidence="3">
    <location>
        <begin position="1"/>
        <end position="23"/>
    </location>
</feature>
<dbReference type="eggNOG" id="ENOG502S99C">
    <property type="taxonomic scope" value="Eukaryota"/>
</dbReference>
<feature type="compositionally biased region" description="Low complexity" evidence="2">
    <location>
        <begin position="69"/>
        <end position="78"/>
    </location>
</feature>
<evidence type="ECO:0000256" key="2">
    <source>
        <dbReference type="SAM" id="MobiDB-lite"/>
    </source>
</evidence>
<dbReference type="NCBIfam" id="TIGR01614">
    <property type="entry name" value="PME_inhib"/>
    <property type="match status" value="1"/>
</dbReference>
<evidence type="ECO:0000256" key="1">
    <source>
        <dbReference type="ARBA" id="ARBA00022729"/>
    </source>
</evidence>
<evidence type="ECO:0000313" key="6">
    <source>
        <dbReference type="Proteomes" id="UP000017836"/>
    </source>
</evidence>
<dbReference type="GO" id="GO:0030599">
    <property type="term" value="F:pectinesterase activity"/>
    <property type="evidence" value="ECO:0000318"/>
    <property type="project" value="GO_Central"/>
</dbReference>
<dbReference type="GO" id="GO:0046910">
    <property type="term" value="F:pectinesterase inhibitor activity"/>
    <property type="evidence" value="ECO:0000318"/>
    <property type="project" value="GO_Central"/>
</dbReference>
<protein>
    <recommendedName>
        <fullName evidence="4">Pectinesterase inhibitor domain-containing protein</fullName>
    </recommendedName>
</protein>
<dbReference type="InterPro" id="IPR035513">
    <property type="entry name" value="Invertase/methylesterase_inhib"/>
</dbReference>
<organism evidence="5 6">
    <name type="scientific">Amborella trichopoda</name>
    <dbReference type="NCBI Taxonomy" id="13333"/>
    <lineage>
        <taxon>Eukaryota</taxon>
        <taxon>Viridiplantae</taxon>
        <taxon>Streptophyta</taxon>
        <taxon>Embryophyta</taxon>
        <taxon>Tracheophyta</taxon>
        <taxon>Spermatophyta</taxon>
        <taxon>Magnoliopsida</taxon>
        <taxon>Amborellales</taxon>
        <taxon>Amborellaceae</taxon>
        <taxon>Amborella</taxon>
    </lineage>
</organism>
<dbReference type="InterPro" id="IPR051955">
    <property type="entry name" value="PME_Inhibitor"/>
</dbReference>
<evidence type="ECO:0000259" key="4">
    <source>
        <dbReference type="SMART" id="SM00856"/>
    </source>
</evidence>
<keyword evidence="6" id="KW-1185">Reference proteome</keyword>
<feature type="chain" id="PRO_5004806906" description="Pectinesterase inhibitor domain-containing protein" evidence="3">
    <location>
        <begin position="24"/>
        <end position="236"/>
    </location>
</feature>
<accession>W1NWU1</accession>
<dbReference type="KEGG" id="atr:18430205"/>
<reference evidence="6" key="1">
    <citation type="journal article" date="2013" name="Science">
        <title>The Amborella genome and the evolution of flowering plants.</title>
        <authorList>
            <consortium name="Amborella Genome Project"/>
        </authorList>
    </citation>
    <scope>NUCLEOTIDE SEQUENCE [LARGE SCALE GENOMIC DNA]</scope>
</reference>
<dbReference type="HOGENOM" id="CLU_101974_0_0_1"/>
<dbReference type="AlphaFoldDB" id="W1NWU1"/>
<dbReference type="Gene3D" id="1.20.140.40">
    <property type="entry name" value="Invertase/pectin methylesterase inhibitor family protein"/>
    <property type="match status" value="1"/>
</dbReference>
<proteinExistence type="predicted"/>